<keyword evidence="1" id="KW-1133">Transmembrane helix</keyword>
<dbReference type="InterPro" id="IPR016047">
    <property type="entry name" value="M23ase_b-sheet_dom"/>
</dbReference>
<dbReference type="AlphaFoldDB" id="A0A371AVN3"/>
<dbReference type="Pfam" id="PF01551">
    <property type="entry name" value="Peptidase_M23"/>
    <property type="match status" value="1"/>
</dbReference>
<keyword evidence="4" id="KW-1185">Reference proteome</keyword>
<dbReference type="GO" id="GO:0004222">
    <property type="term" value="F:metalloendopeptidase activity"/>
    <property type="evidence" value="ECO:0007669"/>
    <property type="project" value="TreeGrafter"/>
</dbReference>
<comment type="caution">
    <text evidence="3">The sequence shown here is derived from an EMBL/GenBank/DDBJ whole genome shotgun (WGS) entry which is preliminary data.</text>
</comment>
<dbReference type="EMBL" id="QRCT01000020">
    <property type="protein sequence ID" value="RDU23627.1"/>
    <property type="molecule type" value="Genomic_DNA"/>
</dbReference>
<dbReference type="PANTHER" id="PTHR21666">
    <property type="entry name" value="PEPTIDASE-RELATED"/>
    <property type="match status" value="1"/>
</dbReference>
<accession>A0A371AVN3</accession>
<dbReference type="OrthoDB" id="9809488at2"/>
<organism evidence="3 4">
    <name type="scientific">Anaerosacchariphilus polymeriproducens</name>
    <dbReference type="NCBI Taxonomy" id="1812858"/>
    <lineage>
        <taxon>Bacteria</taxon>
        <taxon>Bacillati</taxon>
        <taxon>Bacillota</taxon>
        <taxon>Clostridia</taxon>
        <taxon>Lachnospirales</taxon>
        <taxon>Lachnospiraceae</taxon>
        <taxon>Anaerosacchariphilus</taxon>
    </lineage>
</organism>
<dbReference type="Gene3D" id="2.70.70.10">
    <property type="entry name" value="Glucose Permease (Domain IIA)"/>
    <property type="match status" value="1"/>
</dbReference>
<feature type="transmembrane region" description="Helical" evidence="1">
    <location>
        <begin position="30"/>
        <end position="56"/>
    </location>
</feature>
<protein>
    <submittedName>
        <fullName evidence="3">M23 family peptidase</fullName>
    </submittedName>
</protein>
<feature type="transmembrane region" description="Helical" evidence="1">
    <location>
        <begin position="5"/>
        <end position="24"/>
    </location>
</feature>
<evidence type="ECO:0000256" key="1">
    <source>
        <dbReference type="SAM" id="Phobius"/>
    </source>
</evidence>
<evidence type="ECO:0000313" key="3">
    <source>
        <dbReference type="EMBL" id="RDU23627.1"/>
    </source>
</evidence>
<dbReference type="CDD" id="cd12797">
    <property type="entry name" value="M23_peptidase"/>
    <property type="match status" value="1"/>
</dbReference>
<keyword evidence="1" id="KW-0472">Membrane</keyword>
<proteinExistence type="predicted"/>
<reference evidence="3 4" key="1">
    <citation type="submission" date="2018-07" db="EMBL/GenBank/DDBJ databases">
        <title>Anaerosacharophilus polymeroproducens gen. nov. sp. nov., an anaerobic bacterium isolated from salt field.</title>
        <authorList>
            <person name="Kim W."/>
            <person name="Yang S.-H."/>
            <person name="Oh J."/>
            <person name="Lee J.-H."/>
            <person name="Kwon K.K."/>
        </authorList>
    </citation>
    <scope>NUCLEOTIDE SEQUENCE [LARGE SCALE GENOMIC DNA]</scope>
    <source>
        <strain evidence="3 4">MCWD5</strain>
    </source>
</reference>
<dbReference type="InterPro" id="IPR011055">
    <property type="entry name" value="Dup_hybrid_motif"/>
</dbReference>
<dbReference type="RefSeq" id="WP_115481772.1">
    <property type="nucleotide sequence ID" value="NZ_QRCT01000020.1"/>
</dbReference>
<dbReference type="SUPFAM" id="SSF51261">
    <property type="entry name" value="Duplicated hybrid motif"/>
    <property type="match status" value="1"/>
</dbReference>
<feature type="domain" description="M23ase beta-sheet core" evidence="2">
    <location>
        <begin position="153"/>
        <end position="246"/>
    </location>
</feature>
<dbReference type="Proteomes" id="UP000255036">
    <property type="component" value="Unassembled WGS sequence"/>
</dbReference>
<name>A0A371AVN3_9FIRM</name>
<evidence type="ECO:0000259" key="2">
    <source>
        <dbReference type="Pfam" id="PF01551"/>
    </source>
</evidence>
<sequence>MKKIVFYVLCVMEVICLACVYLAGGMAGAYAWSFAVFVLAPLSLIVALVQVIALLVRKLKKKSLKWNLMLLIISLIGAYPITILLGISSITYPTKADKKEEIAAVMPVKDGITFGGVNYKTHAIWPSECYAYDILVEPYDIESNDLTKFGIYNADVVAPVSGTIIGLENSEEDILPNTDEFKSQLGNYVFIKIDRTGTFMILAHLEKNSIKVTVGDHITEGEYIGKVGNSGTTSEPHLHIQHQRNNPLQMVFPTCSEGLPIKFKK</sequence>
<keyword evidence="1" id="KW-0812">Transmembrane</keyword>
<dbReference type="PANTHER" id="PTHR21666:SF285">
    <property type="entry name" value="M23 FAMILY METALLOPEPTIDASE"/>
    <property type="match status" value="1"/>
</dbReference>
<dbReference type="InterPro" id="IPR050570">
    <property type="entry name" value="Cell_wall_metabolism_enzyme"/>
</dbReference>
<gene>
    <name evidence="3" type="ORF">DWV06_08575</name>
</gene>
<evidence type="ECO:0000313" key="4">
    <source>
        <dbReference type="Proteomes" id="UP000255036"/>
    </source>
</evidence>
<feature type="transmembrane region" description="Helical" evidence="1">
    <location>
        <begin position="68"/>
        <end position="92"/>
    </location>
</feature>